<reference evidence="2" key="1">
    <citation type="journal article" date="2014" name="Int. J. Syst. Evol. Microbiol.">
        <title>Complete genome sequence of Corynebacterium casei LMG S-19264T (=DSM 44701T), isolated from a smear-ripened cheese.</title>
        <authorList>
            <consortium name="US DOE Joint Genome Institute (JGI-PGF)"/>
            <person name="Walter F."/>
            <person name="Albersmeier A."/>
            <person name="Kalinowski J."/>
            <person name="Ruckert C."/>
        </authorList>
    </citation>
    <scope>NUCLEOTIDE SEQUENCE</scope>
    <source>
        <strain evidence="2">CGMCC 1.15322</strain>
    </source>
</reference>
<dbReference type="RefSeq" id="WP_188708579.1">
    <property type="nucleotide sequence ID" value="NZ_BMIG01000007.1"/>
</dbReference>
<feature type="compositionally biased region" description="Basic and acidic residues" evidence="1">
    <location>
        <begin position="1"/>
        <end position="12"/>
    </location>
</feature>
<sequence>MHTDTTPKEKPTGDGNPTAGHTDPQTVPNPANTDKVFHSLRAAFALHGHALHRTDPNDGTVTYWAERWGLVRYLSTIDTARRFLEQIGGRL</sequence>
<evidence type="ECO:0000256" key="1">
    <source>
        <dbReference type="SAM" id="MobiDB-lite"/>
    </source>
</evidence>
<comment type="caution">
    <text evidence="2">The sequence shown here is derived from an EMBL/GenBank/DDBJ whole genome shotgun (WGS) entry which is preliminary data.</text>
</comment>
<evidence type="ECO:0000313" key="2">
    <source>
        <dbReference type="EMBL" id="GGB00817.1"/>
    </source>
</evidence>
<dbReference type="EMBL" id="BMIG01000007">
    <property type="protein sequence ID" value="GGB00817.1"/>
    <property type="molecule type" value="Genomic_DNA"/>
</dbReference>
<reference evidence="2" key="2">
    <citation type="submission" date="2020-09" db="EMBL/GenBank/DDBJ databases">
        <authorList>
            <person name="Sun Q."/>
            <person name="Zhou Y."/>
        </authorList>
    </citation>
    <scope>NUCLEOTIDE SEQUENCE</scope>
    <source>
        <strain evidence="2">CGMCC 1.15322</strain>
    </source>
</reference>
<dbReference type="Proteomes" id="UP000620596">
    <property type="component" value="Unassembled WGS sequence"/>
</dbReference>
<accession>A0A916SHG3</accession>
<dbReference type="AlphaFoldDB" id="A0A916SHG3"/>
<gene>
    <name evidence="2" type="ORF">GCM10011496_22210</name>
</gene>
<feature type="compositionally biased region" description="Polar residues" evidence="1">
    <location>
        <begin position="23"/>
        <end position="32"/>
    </location>
</feature>
<keyword evidence="3" id="KW-1185">Reference proteome</keyword>
<evidence type="ECO:0000313" key="3">
    <source>
        <dbReference type="Proteomes" id="UP000620596"/>
    </source>
</evidence>
<name>A0A916SHG3_9BURK</name>
<organism evidence="2 3">
    <name type="scientific">Polaromonas eurypsychrophila</name>
    <dbReference type="NCBI Taxonomy" id="1614635"/>
    <lineage>
        <taxon>Bacteria</taxon>
        <taxon>Pseudomonadati</taxon>
        <taxon>Pseudomonadota</taxon>
        <taxon>Betaproteobacteria</taxon>
        <taxon>Burkholderiales</taxon>
        <taxon>Comamonadaceae</taxon>
        <taxon>Polaromonas</taxon>
    </lineage>
</organism>
<proteinExistence type="predicted"/>
<feature type="region of interest" description="Disordered" evidence="1">
    <location>
        <begin position="1"/>
        <end position="34"/>
    </location>
</feature>
<protein>
    <submittedName>
        <fullName evidence="2">Uncharacterized protein</fullName>
    </submittedName>
</protein>